<organism evidence="3 4">
    <name type="scientific">Rhizomicrobium palustre</name>
    <dbReference type="NCBI Taxonomy" id="189966"/>
    <lineage>
        <taxon>Bacteria</taxon>
        <taxon>Pseudomonadati</taxon>
        <taxon>Pseudomonadota</taxon>
        <taxon>Alphaproteobacteria</taxon>
        <taxon>Micropepsales</taxon>
        <taxon>Micropepsaceae</taxon>
        <taxon>Rhizomicrobium</taxon>
    </lineage>
</organism>
<dbReference type="Proteomes" id="UP000570514">
    <property type="component" value="Unassembled WGS sequence"/>
</dbReference>
<evidence type="ECO:0000313" key="3">
    <source>
        <dbReference type="EMBL" id="NIK89832.1"/>
    </source>
</evidence>
<name>A0A846N3P3_9PROT</name>
<keyword evidence="4" id="KW-1185">Reference proteome</keyword>
<dbReference type="RefSeq" id="WP_167083887.1">
    <property type="nucleotide sequence ID" value="NZ_BAAADC010000001.1"/>
</dbReference>
<dbReference type="PANTHER" id="PTHR45947">
    <property type="entry name" value="SULFOQUINOVOSYL TRANSFERASE SQD2"/>
    <property type="match status" value="1"/>
</dbReference>
<dbReference type="Pfam" id="PF13439">
    <property type="entry name" value="Glyco_transf_4"/>
    <property type="match status" value="1"/>
</dbReference>
<comment type="caution">
    <text evidence="3">The sequence shown here is derived from an EMBL/GenBank/DDBJ whole genome shotgun (WGS) entry which is preliminary data.</text>
</comment>
<dbReference type="Gene3D" id="3.40.50.2000">
    <property type="entry name" value="Glycogen Phosphorylase B"/>
    <property type="match status" value="2"/>
</dbReference>
<dbReference type="InterPro" id="IPR001296">
    <property type="entry name" value="Glyco_trans_1"/>
</dbReference>
<dbReference type="SUPFAM" id="SSF53756">
    <property type="entry name" value="UDP-Glycosyltransferase/glycogen phosphorylase"/>
    <property type="match status" value="1"/>
</dbReference>
<sequence>MRTAIIHYWLVTMRGGERVLERIARLYPQADIFTHVYIPDAVSPYLRSRNIKTTFIQSLPFANALYQRYLPLMPLALEQINLEKYDLVISTEAGPAKGVIPMPEATHVCYCHSPMRYLWDQYHPYLNASGAPMRMAMPLMAHWLRQWDLASSARVDSFAANSKFVAQRIRKYYRRESTVIHPPVSVDLFSPSDVKEDYFLWLSQLVPYKGCEIAVEAFNRMKLPLLVVGQGSEEKRLKKMAGPTIRFVSSLPLAELRQAYARAQALIFTAKEDFGIVPLEAQASGCPVIAYGAGGASETVRDGETGLLFAEQTVDHLIEAVETFLSWKAHFNPAKAVAQAQRFRPEVFDSRFSAFVNTAMMGPQNLVPALAV</sequence>
<evidence type="ECO:0000259" key="1">
    <source>
        <dbReference type="Pfam" id="PF00534"/>
    </source>
</evidence>
<dbReference type="InterPro" id="IPR028098">
    <property type="entry name" value="Glyco_trans_4-like_N"/>
</dbReference>
<gene>
    <name evidence="3" type="ORF">FHS83_003150</name>
</gene>
<dbReference type="InterPro" id="IPR050194">
    <property type="entry name" value="Glycosyltransferase_grp1"/>
</dbReference>
<protein>
    <submittedName>
        <fullName evidence="3">Glycosyltransferase involved in cell wall biosynthesis</fullName>
    </submittedName>
</protein>
<dbReference type="EMBL" id="JAASRM010000001">
    <property type="protein sequence ID" value="NIK89832.1"/>
    <property type="molecule type" value="Genomic_DNA"/>
</dbReference>
<feature type="domain" description="Glycosyltransferase subfamily 4-like N-terminal" evidence="2">
    <location>
        <begin position="14"/>
        <end position="187"/>
    </location>
</feature>
<dbReference type="PANTHER" id="PTHR45947:SF3">
    <property type="entry name" value="SULFOQUINOVOSYL TRANSFERASE SQD2"/>
    <property type="match status" value="1"/>
</dbReference>
<accession>A0A846N3P3</accession>
<dbReference type="AlphaFoldDB" id="A0A846N3P3"/>
<reference evidence="3 4" key="1">
    <citation type="submission" date="2020-03" db="EMBL/GenBank/DDBJ databases">
        <title>Genomic Encyclopedia of Type Strains, Phase IV (KMG-IV): sequencing the most valuable type-strain genomes for metagenomic binning, comparative biology and taxonomic classification.</title>
        <authorList>
            <person name="Goeker M."/>
        </authorList>
    </citation>
    <scope>NUCLEOTIDE SEQUENCE [LARGE SCALE GENOMIC DNA]</scope>
    <source>
        <strain evidence="3 4">DSM 19867</strain>
    </source>
</reference>
<dbReference type="Pfam" id="PF00534">
    <property type="entry name" value="Glycos_transf_1"/>
    <property type="match status" value="1"/>
</dbReference>
<evidence type="ECO:0000259" key="2">
    <source>
        <dbReference type="Pfam" id="PF13439"/>
    </source>
</evidence>
<evidence type="ECO:0000313" key="4">
    <source>
        <dbReference type="Proteomes" id="UP000570514"/>
    </source>
</evidence>
<dbReference type="GO" id="GO:0016757">
    <property type="term" value="F:glycosyltransferase activity"/>
    <property type="evidence" value="ECO:0007669"/>
    <property type="project" value="InterPro"/>
</dbReference>
<keyword evidence="3" id="KW-0808">Transferase</keyword>
<feature type="domain" description="Glycosyl transferase family 1" evidence="1">
    <location>
        <begin position="192"/>
        <end position="326"/>
    </location>
</feature>
<proteinExistence type="predicted"/>